<evidence type="ECO:0000256" key="2">
    <source>
        <dbReference type="ARBA" id="ARBA00022730"/>
    </source>
</evidence>
<feature type="region of interest" description="Disordered" evidence="9">
    <location>
        <begin position="85"/>
        <end position="129"/>
    </location>
</feature>
<dbReference type="Proteomes" id="UP000034837">
    <property type="component" value="Unassembled WGS sequence"/>
</dbReference>
<dbReference type="PROSITE" id="PS50159">
    <property type="entry name" value="RIBOSOMAL_S13_2"/>
    <property type="match status" value="1"/>
</dbReference>
<dbReference type="PATRIC" id="fig|1619039.3.peg.115"/>
<feature type="compositionally biased region" description="Basic residues" evidence="9">
    <location>
        <begin position="111"/>
        <end position="123"/>
    </location>
</feature>
<dbReference type="PANTHER" id="PTHR10871">
    <property type="entry name" value="30S RIBOSOMAL PROTEIN S13/40S RIBOSOMAL PROTEIN S18"/>
    <property type="match status" value="1"/>
</dbReference>
<evidence type="ECO:0000256" key="7">
    <source>
        <dbReference type="HAMAP-Rule" id="MF_01315"/>
    </source>
</evidence>
<evidence type="ECO:0000256" key="8">
    <source>
        <dbReference type="RuleBase" id="RU003830"/>
    </source>
</evidence>
<dbReference type="Gene3D" id="1.10.8.50">
    <property type="match status" value="1"/>
</dbReference>
<sequence length="129" mass="14756">MIRIASVTLPQNKKINIALTYLYGIGLTLSNKILSDLKIDPNTRTKDLKEEEANRIREAVEKKYRVEGDLRREILSNIKRLKEIGSYRGSRHHRGLPSRGQRTKTNSRTVRGNKRHTMGSGKKKSGDKT</sequence>
<dbReference type="InterPro" id="IPR001892">
    <property type="entry name" value="Ribosomal_uS13"/>
</dbReference>
<comment type="function">
    <text evidence="7">Located at the top of the head of the 30S subunit, it contacts several helices of the 16S rRNA. In the 70S ribosome it contacts the 23S rRNA (bridge B1a) and protein L5 of the 50S subunit (bridge B1b), connecting the 2 subunits; these bridges are implicated in subunit movement. Contacts the tRNAs in the A and P-sites.</text>
</comment>
<dbReference type="HAMAP" id="MF_01315">
    <property type="entry name" value="Ribosomal_uS13"/>
    <property type="match status" value="1"/>
</dbReference>
<dbReference type="Pfam" id="PF00416">
    <property type="entry name" value="Ribosomal_S13"/>
    <property type="match status" value="1"/>
</dbReference>
<dbReference type="GO" id="GO:0003735">
    <property type="term" value="F:structural constituent of ribosome"/>
    <property type="evidence" value="ECO:0007669"/>
    <property type="project" value="InterPro"/>
</dbReference>
<accession>A0A0G1D5Y0</accession>
<evidence type="ECO:0000313" key="11">
    <source>
        <dbReference type="Proteomes" id="UP000034837"/>
    </source>
</evidence>
<evidence type="ECO:0000256" key="5">
    <source>
        <dbReference type="ARBA" id="ARBA00023274"/>
    </source>
</evidence>
<dbReference type="PIRSF" id="PIRSF002134">
    <property type="entry name" value="Ribosomal_S13"/>
    <property type="match status" value="1"/>
</dbReference>
<keyword evidence="4 7" id="KW-0689">Ribosomal protein</keyword>
<dbReference type="Gene3D" id="4.10.910.10">
    <property type="entry name" value="30s ribosomal protein s13, domain 2"/>
    <property type="match status" value="1"/>
</dbReference>
<evidence type="ECO:0000256" key="9">
    <source>
        <dbReference type="SAM" id="MobiDB-lite"/>
    </source>
</evidence>
<dbReference type="SUPFAM" id="SSF46946">
    <property type="entry name" value="S13-like H2TH domain"/>
    <property type="match status" value="1"/>
</dbReference>
<organism evidence="10 11">
    <name type="scientific">Candidatus Magasanikbacteria bacterium GW2011_GWA2_42_32</name>
    <dbReference type="NCBI Taxonomy" id="1619039"/>
    <lineage>
        <taxon>Bacteria</taxon>
        <taxon>Candidatus Magasanikiibacteriota</taxon>
    </lineage>
</organism>
<protein>
    <recommendedName>
        <fullName evidence="6 7">Small ribosomal subunit protein uS13</fullName>
    </recommendedName>
</protein>
<dbReference type="PANTHER" id="PTHR10871:SF1">
    <property type="entry name" value="SMALL RIBOSOMAL SUBUNIT PROTEIN US13M"/>
    <property type="match status" value="1"/>
</dbReference>
<comment type="caution">
    <text evidence="10">The sequence shown here is derived from an EMBL/GenBank/DDBJ whole genome shotgun (WGS) entry which is preliminary data.</text>
</comment>
<proteinExistence type="inferred from homology"/>
<dbReference type="GO" id="GO:0005829">
    <property type="term" value="C:cytosol"/>
    <property type="evidence" value="ECO:0007669"/>
    <property type="project" value="TreeGrafter"/>
</dbReference>
<keyword evidence="3 7" id="KW-0694">RNA-binding</keyword>
<name>A0A0G1D5Y0_9BACT</name>
<dbReference type="FunFam" id="1.10.8.50:FF:000001">
    <property type="entry name" value="30S ribosomal protein S13"/>
    <property type="match status" value="1"/>
</dbReference>
<keyword evidence="7" id="KW-0820">tRNA-binding</keyword>
<dbReference type="GO" id="GO:0006412">
    <property type="term" value="P:translation"/>
    <property type="evidence" value="ECO:0007669"/>
    <property type="project" value="UniProtKB-UniRule"/>
</dbReference>
<evidence type="ECO:0000256" key="3">
    <source>
        <dbReference type="ARBA" id="ARBA00022884"/>
    </source>
</evidence>
<reference evidence="10 11" key="1">
    <citation type="journal article" date="2015" name="Nature">
        <title>rRNA introns, odd ribosomes, and small enigmatic genomes across a large radiation of phyla.</title>
        <authorList>
            <person name="Brown C.T."/>
            <person name="Hug L.A."/>
            <person name="Thomas B.C."/>
            <person name="Sharon I."/>
            <person name="Castelle C.J."/>
            <person name="Singh A."/>
            <person name="Wilkins M.J."/>
            <person name="Williams K.H."/>
            <person name="Banfield J.F."/>
        </authorList>
    </citation>
    <scope>NUCLEOTIDE SEQUENCE [LARGE SCALE GENOMIC DNA]</scope>
</reference>
<dbReference type="AlphaFoldDB" id="A0A0G1D5Y0"/>
<gene>
    <name evidence="7" type="primary">rpsM</name>
    <name evidence="10" type="ORF">UV20_C0001G0108</name>
</gene>
<dbReference type="NCBIfam" id="TIGR03631">
    <property type="entry name" value="uS13_bact"/>
    <property type="match status" value="1"/>
</dbReference>
<dbReference type="GO" id="GO:0000049">
    <property type="term" value="F:tRNA binding"/>
    <property type="evidence" value="ECO:0007669"/>
    <property type="project" value="UniProtKB-UniRule"/>
</dbReference>
<evidence type="ECO:0000313" key="10">
    <source>
        <dbReference type="EMBL" id="KKS57468.1"/>
    </source>
</evidence>
<dbReference type="InterPro" id="IPR010979">
    <property type="entry name" value="Ribosomal_uS13-like_H2TH"/>
</dbReference>
<keyword evidence="5 7" id="KW-0687">Ribonucleoprotein</keyword>
<comment type="subunit">
    <text evidence="7">Part of the 30S ribosomal subunit. Forms a loose heterodimer with protein S19. Forms two bridges to the 50S subunit in the 70S ribosome.</text>
</comment>
<evidence type="ECO:0000256" key="6">
    <source>
        <dbReference type="ARBA" id="ARBA00035166"/>
    </source>
</evidence>
<dbReference type="GO" id="GO:0019843">
    <property type="term" value="F:rRNA binding"/>
    <property type="evidence" value="ECO:0007669"/>
    <property type="project" value="UniProtKB-UniRule"/>
</dbReference>
<dbReference type="EMBL" id="LCDO01000001">
    <property type="protein sequence ID" value="KKS57468.1"/>
    <property type="molecule type" value="Genomic_DNA"/>
</dbReference>
<dbReference type="InterPro" id="IPR027437">
    <property type="entry name" value="Rbsml_uS13_C"/>
</dbReference>
<evidence type="ECO:0000256" key="1">
    <source>
        <dbReference type="ARBA" id="ARBA00008080"/>
    </source>
</evidence>
<evidence type="ECO:0000256" key="4">
    <source>
        <dbReference type="ARBA" id="ARBA00022980"/>
    </source>
</evidence>
<keyword evidence="2 7" id="KW-0699">rRNA-binding</keyword>
<dbReference type="GO" id="GO:0015935">
    <property type="term" value="C:small ribosomal subunit"/>
    <property type="evidence" value="ECO:0007669"/>
    <property type="project" value="TreeGrafter"/>
</dbReference>
<dbReference type="InterPro" id="IPR019980">
    <property type="entry name" value="Ribosomal_uS13_bac-type"/>
</dbReference>
<comment type="similarity">
    <text evidence="1 7 8">Belongs to the universal ribosomal protein uS13 family.</text>
</comment>